<dbReference type="Pfam" id="PF03807">
    <property type="entry name" value="F420_oxidored"/>
    <property type="match status" value="1"/>
</dbReference>
<evidence type="ECO:0000313" key="6">
    <source>
        <dbReference type="EMBL" id="EEN60438.1"/>
    </source>
</evidence>
<dbReference type="PANTHER" id="PTHR11645:SF58">
    <property type="entry name" value="NADP-DEPENDENT OXIDOREDUCTASE DOMAIN-CONTAINING PROTEIN 1"/>
    <property type="match status" value="1"/>
</dbReference>
<dbReference type="InParanoid" id="C3YGW7"/>
<keyword evidence="2" id="KW-0560">Oxidoreductase</keyword>
<accession>C3YGW7</accession>
<sequence>MAAQESIFAGLIPTVADITNNLPSLQFESALTDGEKPLLVLRARSHALTVCACAQAAYLVAILNEARQLVVELQTPVSRHSRSSRLLHQAPPRNPVRVGIIGGGRLGGQLAQALLTYGDVEPHEMVISTRRPEILVKLEEQGVTCLYDNRRVAASCDVLFLCCLPSQLNVVAEDIKGRIAAHCTVYSFVIGVPLPRFKQIFRFSNVLKPELSWRDDGQASWDVSKDVCSCLEDSRVASLTCPLPPQPDECLIRTGEKWAELAVYIFLNMCSDLQLSWEQSLDLANTVILGQTSTHPAAAAFSTENFTKNIANPAATAIASSAVVFFIENFTKNIANPASPFPRFDLSLVTENDTPLTRCLKENQGVRNLFCKKYVSIFDKFYYWKGIKQVKQKKQ</sequence>
<evidence type="ECO:0000256" key="2">
    <source>
        <dbReference type="ARBA" id="ARBA00023002"/>
    </source>
</evidence>
<dbReference type="FunFam" id="3.40.50.720:FF:000447">
    <property type="entry name" value="NADP dependent oxidoreductase domain containing 1"/>
    <property type="match status" value="1"/>
</dbReference>
<comment type="function">
    <text evidence="3">Probable oxidoreductase.</text>
</comment>
<evidence type="ECO:0000256" key="3">
    <source>
        <dbReference type="ARBA" id="ARBA00054560"/>
    </source>
</evidence>
<proteinExistence type="inferred from homology"/>
<dbReference type="SUPFAM" id="SSF51735">
    <property type="entry name" value="NAD(P)-binding Rossmann-fold domains"/>
    <property type="match status" value="1"/>
</dbReference>
<feature type="domain" description="Pyrroline-5-carboxylate reductase catalytic N-terminal" evidence="5">
    <location>
        <begin position="97"/>
        <end position="177"/>
    </location>
</feature>
<dbReference type="STRING" id="7739.C3YGW7"/>
<dbReference type="EMBL" id="GG666512">
    <property type="protein sequence ID" value="EEN60438.1"/>
    <property type="molecule type" value="Genomic_DNA"/>
</dbReference>
<gene>
    <name evidence="6" type="ORF">BRAFLDRAFT_122297</name>
</gene>
<dbReference type="Gene3D" id="3.40.50.720">
    <property type="entry name" value="NAD(P)-binding Rossmann-like Domain"/>
    <property type="match status" value="1"/>
</dbReference>
<dbReference type="PANTHER" id="PTHR11645">
    <property type="entry name" value="PYRROLINE-5-CARBOXYLATE REDUCTASE"/>
    <property type="match status" value="1"/>
</dbReference>
<reference evidence="6" key="1">
    <citation type="journal article" date="2008" name="Nature">
        <title>The amphioxus genome and the evolution of the chordate karyotype.</title>
        <authorList>
            <consortium name="US DOE Joint Genome Institute (JGI-PGF)"/>
            <person name="Putnam N.H."/>
            <person name="Butts T."/>
            <person name="Ferrier D.E.K."/>
            <person name="Furlong R.F."/>
            <person name="Hellsten U."/>
            <person name="Kawashima T."/>
            <person name="Robinson-Rechavi M."/>
            <person name="Shoguchi E."/>
            <person name="Terry A."/>
            <person name="Yu J.-K."/>
            <person name="Benito-Gutierrez E.L."/>
            <person name="Dubchak I."/>
            <person name="Garcia-Fernandez J."/>
            <person name="Gibson-Brown J.J."/>
            <person name="Grigoriev I.V."/>
            <person name="Horton A.C."/>
            <person name="de Jong P.J."/>
            <person name="Jurka J."/>
            <person name="Kapitonov V.V."/>
            <person name="Kohara Y."/>
            <person name="Kuroki Y."/>
            <person name="Lindquist E."/>
            <person name="Lucas S."/>
            <person name="Osoegawa K."/>
            <person name="Pennacchio L.A."/>
            <person name="Salamov A.A."/>
            <person name="Satou Y."/>
            <person name="Sauka-Spengler T."/>
            <person name="Schmutz J."/>
            <person name="Shin-I T."/>
            <person name="Toyoda A."/>
            <person name="Bronner-Fraser M."/>
            <person name="Fujiyama A."/>
            <person name="Holland L.Z."/>
            <person name="Holland P.W.H."/>
            <person name="Satoh N."/>
            <person name="Rokhsar D.S."/>
        </authorList>
    </citation>
    <scope>NUCLEOTIDE SEQUENCE [LARGE SCALE GENOMIC DNA]</scope>
    <source>
        <strain evidence="6">S238N-H82</strain>
        <tissue evidence="6">Testes</tissue>
    </source>
</reference>
<dbReference type="AlphaFoldDB" id="C3YGW7"/>
<dbReference type="GO" id="GO:0016491">
    <property type="term" value="F:oxidoreductase activity"/>
    <property type="evidence" value="ECO:0007669"/>
    <property type="project" value="UniProtKB-KW"/>
</dbReference>
<evidence type="ECO:0000256" key="4">
    <source>
        <dbReference type="ARBA" id="ARBA00072230"/>
    </source>
</evidence>
<evidence type="ECO:0000256" key="1">
    <source>
        <dbReference type="ARBA" id="ARBA00005525"/>
    </source>
</evidence>
<dbReference type="InterPro" id="IPR036291">
    <property type="entry name" value="NAD(P)-bd_dom_sf"/>
</dbReference>
<organism>
    <name type="scientific">Branchiostoma floridae</name>
    <name type="common">Florida lancelet</name>
    <name type="synonym">Amphioxus</name>
    <dbReference type="NCBI Taxonomy" id="7739"/>
    <lineage>
        <taxon>Eukaryota</taxon>
        <taxon>Metazoa</taxon>
        <taxon>Chordata</taxon>
        <taxon>Cephalochordata</taxon>
        <taxon>Leptocardii</taxon>
        <taxon>Amphioxiformes</taxon>
        <taxon>Branchiostomatidae</taxon>
        <taxon>Branchiostoma</taxon>
    </lineage>
</organism>
<dbReference type="eggNOG" id="KOG3124">
    <property type="taxonomic scope" value="Eukaryota"/>
</dbReference>
<evidence type="ECO:0000259" key="5">
    <source>
        <dbReference type="Pfam" id="PF03807"/>
    </source>
</evidence>
<comment type="similarity">
    <text evidence="1">Belongs to the pyrroline-5-carboxylate reductase family.</text>
</comment>
<protein>
    <recommendedName>
        <fullName evidence="4">NADP-dependent oxidoreductase domain-containing protein 1</fullName>
    </recommendedName>
</protein>
<name>C3YGW7_BRAFL</name>
<dbReference type="InterPro" id="IPR028939">
    <property type="entry name" value="P5C_Rdtase_cat_N"/>
</dbReference>